<dbReference type="Proteomes" id="UP000319801">
    <property type="component" value="Unassembled WGS sequence"/>
</dbReference>
<evidence type="ECO:0000256" key="2">
    <source>
        <dbReference type="ARBA" id="ARBA00022448"/>
    </source>
</evidence>
<name>A0A556VV96_BAGYA</name>
<dbReference type="InterPro" id="IPR001320">
    <property type="entry name" value="Iontro_rcpt_C"/>
</dbReference>
<keyword evidence="14" id="KW-1185">Reference proteome</keyword>
<evidence type="ECO:0000313" key="13">
    <source>
        <dbReference type="EMBL" id="TTV58698.1"/>
    </source>
</evidence>
<dbReference type="Pfam" id="PF00060">
    <property type="entry name" value="Lig_chan"/>
    <property type="match status" value="1"/>
</dbReference>
<comment type="caution">
    <text evidence="13">The sequence shown here is derived from an EMBL/GenBank/DDBJ whole genome shotgun (WGS) entry which is preliminary data.</text>
</comment>
<keyword evidence="9" id="KW-1071">Ligand-gated ion channel</keyword>
<feature type="transmembrane region" description="Helical" evidence="11">
    <location>
        <begin position="257"/>
        <end position="282"/>
    </location>
</feature>
<evidence type="ECO:0000256" key="10">
    <source>
        <dbReference type="ARBA" id="ARBA00023303"/>
    </source>
</evidence>
<dbReference type="Gene3D" id="3.40.190.10">
    <property type="entry name" value="Periplasmic binding protein-like II"/>
    <property type="match status" value="1"/>
</dbReference>
<dbReference type="EMBL" id="VCAZ01000297">
    <property type="protein sequence ID" value="TTV58698.1"/>
    <property type="molecule type" value="Genomic_DNA"/>
</dbReference>
<dbReference type="Pfam" id="PF10613">
    <property type="entry name" value="Lig_chan-Glu_bd"/>
    <property type="match status" value="1"/>
</dbReference>
<evidence type="ECO:0000256" key="11">
    <source>
        <dbReference type="SAM" id="Phobius"/>
    </source>
</evidence>
<evidence type="ECO:0000256" key="3">
    <source>
        <dbReference type="ARBA" id="ARBA00022692"/>
    </source>
</evidence>
<dbReference type="GO" id="GO:0016020">
    <property type="term" value="C:membrane"/>
    <property type="evidence" value="ECO:0007669"/>
    <property type="project" value="UniProtKB-SubCell"/>
</dbReference>
<proteinExistence type="predicted"/>
<keyword evidence="6 11" id="KW-0472">Membrane</keyword>
<dbReference type="GO" id="GO:0015276">
    <property type="term" value="F:ligand-gated monoatomic ion channel activity"/>
    <property type="evidence" value="ECO:0007669"/>
    <property type="project" value="InterPro"/>
</dbReference>
<evidence type="ECO:0000256" key="9">
    <source>
        <dbReference type="ARBA" id="ARBA00023286"/>
    </source>
</evidence>
<evidence type="ECO:0000256" key="8">
    <source>
        <dbReference type="ARBA" id="ARBA00023180"/>
    </source>
</evidence>
<evidence type="ECO:0000313" key="14">
    <source>
        <dbReference type="Proteomes" id="UP000319801"/>
    </source>
</evidence>
<dbReference type="InterPro" id="IPR019594">
    <property type="entry name" value="Glu/Gly-bd"/>
</dbReference>
<keyword evidence="5" id="KW-0406">Ion transport</keyword>
<keyword evidence="8" id="KW-0325">Glycoprotein</keyword>
<dbReference type="Gene3D" id="1.10.287.70">
    <property type="match status" value="1"/>
</dbReference>
<dbReference type="PANTHER" id="PTHR18966">
    <property type="entry name" value="IONOTROPIC GLUTAMATE RECEPTOR"/>
    <property type="match status" value="1"/>
</dbReference>
<dbReference type="SMART" id="SM00079">
    <property type="entry name" value="PBPe"/>
    <property type="match status" value="1"/>
</dbReference>
<keyword evidence="7 13" id="KW-0675">Receptor</keyword>
<feature type="transmembrane region" description="Helical" evidence="11">
    <location>
        <begin position="57"/>
        <end position="77"/>
    </location>
</feature>
<feature type="domain" description="Ionotropic glutamate receptor C-terminal" evidence="12">
    <location>
        <begin position="1"/>
        <end position="242"/>
    </location>
</feature>
<dbReference type="AlphaFoldDB" id="A0A556VV96"/>
<dbReference type="OrthoDB" id="5984008at2759"/>
<organism evidence="13 14">
    <name type="scientific">Bagarius yarrelli</name>
    <name type="common">Goonch</name>
    <name type="synonym">Bagrus yarrelli</name>
    <dbReference type="NCBI Taxonomy" id="175774"/>
    <lineage>
        <taxon>Eukaryota</taxon>
        <taxon>Metazoa</taxon>
        <taxon>Chordata</taxon>
        <taxon>Craniata</taxon>
        <taxon>Vertebrata</taxon>
        <taxon>Euteleostomi</taxon>
        <taxon>Actinopterygii</taxon>
        <taxon>Neopterygii</taxon>
        <taxon>Teleostei</taxon>
        <taxon>Ostariophysi</taxon>
        <taxon>Siluriformes</taxon>
        <taxon>Sisoridae</taxon>
        <taxon>Sisorinae</taxon>
        <taxon>Bagarius</taxon>
    </lineage>
</organism>
<keyword evidence="3 11" id="KW-0812">Transmembrane</keyword>
<protein>
    <submittedName>
        <fullName evidence="13">Glutamate receptor ionotropic, delta-1</fullName>
    </submittedName>
</protein>
<comment type="subcellular location">
    <subcellularLocation>
        <location evidence="1">Membrane</location>
        <topology evidence="1">Multi-pass membrane protein</topology>
    </subcellularLocation>
</comment>
<reference evidence="13 14" key="1">
    <citation type="journal article" date="2019" name="Genome Biol. Evol.">
        <title>Whole-Genome Sequencing of the Giant Devil Catfish, Bagarius yarrelli.</title>
        <authorList>
            <person name="Jiang W."/>
            <person name="Lv Y."/>
            <person name="Cheng L."/>
            <person name="Yang K."/>
            <person name="Chao B."/>
            <person name="Wang X."/>
            <person name="Li Y."/>
            <person name="Pan X."/>
            <person name="You X."/>
            <person name="Zhang Y."/>
            <person name="Yang J."/>
            <person name="Li J."/>
            <person name="Zhang X."/>
            <person name="Liu S."/>
            <person name="Sun C."/>
            <person name="Yang J."/>
            <person name="Shi Q."/>
        </authorList>
    </citation>
    <scope>NUCLEOTIDE SEQUENCE [LARGE SCALE GENOMIC DNA]</scope>
    <source>
        <strain evidence="13">JWS20170419001</strain>
        <tissue evidence="13">Muscle</tissue>
    </source>
</reference>
<gene>
    <name evidence="13" type="ORF">Baya_16404</name>
</gene>
<evidence type="ECO:0000256" key="6">
    <source>
        <dbReference type="ARBA" id="ARBA00023136"/>
    </source>
</evidence>
<evidence type="ECO:0000256" key="4">
    <source>
        <dbReference type="ARBA" id="ARBA00022989"/>
    </source>
</evidence>
<keyword evidence="10" id="KW-0407">Ion channel</keyword>
<keyword evidence="4 11" id="KW-1133">Transmembrane helix</keyword>
<evidence type="ECO:0000256" key="5">
    <source>
        <dbReference type="ARBA" id="ARBA00023065"/>
    </source>
</evidence>
<keyword evidence="2" id="KW-0813">Transport</keyword>
<evidence type="ECO:0000259" key="12">
    <source>
        <dbReference type="SMART" id="SM00079"/>
    </source>
</evidence>
<dbReference type="FunFam" id="1.10.287.70:FF:000143">
    <property type="entry name" value="Probable glutamate receptor"/>
    <property type="match status" value="1"/>
</dbReference>
<evidence type="ECO:0000256" key="1">
    <source>
        <dbReference type="ARBA" id="ARBA00004141"/>
    </source>
</evidence>
<evidence type="ECO:0000256" key="7">
    <source>
        <dbReference type="ARBA" id="ARBA00023170"/>
    </source>
</evidence>
<accession>A0A556VV96</accession>
<sequence>MFVLQRADVAIAAITITPEREGVVDFTKRYMDYSVGILMSKSVEKLSIFSLLAPFDLSVWVCLCAAVPVVGVMIFILRRVQTVCSRQSAATPNTPNTSLLNTVWMVYGAFTQQGVESMVASASVRIALGSWWLFTLIVCSSYTANLTVYLTSHRLDNTVRSLQDLAKQSAVNYGTVRDSAVFEYFKMKGTNPLEQDSTFSELWRTINKHQGQENCVQNPAEGIRKLQQRGDMDVLMQKWWPRKGRCINDRHSETRALTLHALSGVFCLLALGLFISGLVGALESWYTHTPCRPHTQDKEVDLEQVQQRFSGLISDEDLSHKQLPASPLDVSTLDVEAICQRQDSHDAMSPFSAGALSVPPIFSESGLGSVSSRNMPLPLSSATLPPPSRCKHRAPNGGILHQSPIKMPLKYQPVPSRAMDINQGTSI</sequence>
<dbReference type="SUPFAM" id="SSF53850">
    <property type="entry name" value="Periplasmic binding protein-like II"/>
    <property type="match status" value="1"/>
</dbReference>
<dbReference type="InterPro" id="IPR015683">
    <property type="entry name" value="Ionotropic_Glu_rcpt"/>
</dbReference>